<dbReference type="InterPro" id="IPR011923">
    <property type="entry name" value="RodA/MrdB"/>
</dbReference>
<feature type="transmembrane region" description="Helical" evidence="11">
    <location>
        <begin position="60"/>
        <end position="78"/>
    </location>
</feature>
<dbReference type="Proteomes" id="UP000243374">
    <property type="component" value="Unassembled WGS sequence"/>
</dbReference>
<keyword evidence="2 11" id="KW-1003">Cell membrane</keyword>
<sequence>MSEDKNTLSQVNSNSIGKNFFTRHHIDLPLMFGLFLALCFSLFVLYSASGQEADMLIRQITRTGAAFVLMIAVAQIPPKYFAKASTYLYIIGVILLVLVELFGDISKGAQRWLNLGIVRIQPSEFFKVVMPLSVAAFLAKTALPPKLLHTICSFIIVGIPTVLILMQPDLGTAALVSVAGFICIFIAGLSWWWLIAGAIAGAAALPVIWNFVLHDYQKQRVFTLLDPSSDPLGAGYHIIQSKIAIGSGGLYGKGWLQGSQSQLDFLPEPHTDFIFAVLSEETGLVGFLILISLYCFIIGRCVVITLNARHNFERILCGSFTFTFMFYIFVNIGMVSGILPVVGVPLPLISYGGTAMITLMICFGIMMSIHTHKKVSFFKKDNK</sequence>
<dbReference type="EC" id="2.4.99.28" evidence="11"/>
<keyword evidence="13" id="KW-1185">Reference proteome</keyword>
<reference evidence="12 13" key="1">
    <citation type="submission" date="2016-10" db="EMBL/GenBank/DDBJ databases">
        <authorList>
            <person name="Varghese N."/>
            <person name="Submissions S."/>
        </authorList>
    </citation>
    <scope>NUCLEOTIDE SEQUENCE [LARGE SCALE GENOMIC DNA]</scope>
    <source>
        <strain evidence="12 13">22B</strain>
    </source>
</reference>
<gene>
    <name evidence="11" type="primary">mrdB</name>
    <name evidence="11" type="synonym">rodA</name>
    <name evidence="12" type="ORF">SAMN04487865_100461</name>
</gene>
<feature type="transmembrane region" description="Helical" evidence="11">
    <location>
        <begin position="84"/>
        <end position="103"/>
    </location>
</feature>
<evidence type="ECO:0000256" key="7">
    <source>
        <dbReference type="ARBA" id="ARBA00022984"/>
    </source>
</evidence>
<evidence type="ECO:0000313" key="13">
    <source>
        <dbReference type="Proteomes" id="UP000243374"/>
    </source>
</evidence>
<dbReference type="GO" id="GO:0009252">
    <property type="term" value="P:peptidoglycan biosynthetic process"/>
    <property type="evidence" value="ECO:0007669"/>
    <property type="project" value="UniProtKB-UniRule"/>
</dbReference>
<keyword evidence="4 11" id="KW-0808">Transferase</keyword>
<dbReference type="InterPro" id="IPR001182">
    <property type="entry name" value="FtsW/RodA"/>
</dbReference>
<dbReference type="GO" id="GO:0005886">
    <property type="term" value="C:plasma membrane"/>
    <property type="evidence" value="ECO:0007669"/>
    <property type="project" value="UniProtKB-SubCell"/>
</dbReference>
<comment type="function">
    <text evidence="11">Peptidoglycan polymerase that is essential for cell wall elongation.</text>
</comment>
<keyword evidence="3 11" id="KW-0328">Glycosyltransferase</keyword>
<dbReference type="OrthoDB" id="9768187at2"/>
<dbReference type="GO" id="GO:0008955">
    <property type="term" value="F:peptidoglycan glycosyltransferase activity"/>
    <property type="evidence" value="ECO:0007669"/>
    <property type="project" value="UniProtKB-UniRule"/>
</dbReference>
<feature type="transmembrane region" description="Helical" evidence="11">
    <location>
        <begin position="315"/>
        <end position="342"/>
    </location>
</feature>
<organism evidence="12 13">
    <name type="scientific">Succinivibrio dextrinosolvens</name>
    <dbReference type="NCBI Taxonomy" id="83771"/>
    <lineage>
        <taxon>Bacteria</taxon>
        <taxon>Pseudomonadati</taxon>
        <taxon>Pseudomonadota</taxon>
        <taxon>Gammaproteobacteria</taxon>
        <taxon>Aeromonadales</taxon>
        <taxon>Succinivibrionaceae</taxon>
        <taxon>Succinivibrio</taxon>
    </lineage>
</organism>
<dbReference type="Pfam" id="PF01098">
    <property type="entry name" value="FTSW_RODA_SPOVE"/>
    <property type="match status" value="1"/>
</dbReference>
<evidence type="ECO:0000313" key="12">
    <source>
        <dbReference type="EMBL" id="SFJ84710.1"/>
    </source>
</evidence>
<dbReference type="PANTHER" id="PTHR30474:SF1">
    <property type="entry name" value="PEPTIDOGLYCAN GLYCOSYLTRANSFERASE MRDB"/>
    <property type="match status" value="1"/>
</dbReference>
<dbReference type="PANTHER" id="PTHR30474">
    <property type="entry name" value="CELL CYCLE PROTEIN"/>
    <property type="match status" value="1"/>
</dbReference>
<proteinExistence type="inferred from homology"/>
<dbReference type="GO" id="GO:0051301">
    <property type="term" value="P:cell division"/>
    <property type="evidence" value="ECO:0007669"/>
    <property type="project" value="InterPro"/>
</dbReference>
<feature type="transmembrane region" description="Helical" evidence="11">
    <location>
        <begin position="284"/>
        <end position="303"/>
    </location>
</feature>
<evidence type="ECO:0000256" key="11">
    <source>
        <dbReference type="HAMAP-Rule" id="MF_02079"/>
    </source>
</evidence>
<evidence type="ECO:0000256" key="1">
    <source>
        <dbReference type="ARBA" id="ARBA00004141"/>
    </source>
</evidence>
<evidence type="ECO:0000256" key="8">
    <source>
        <dbReference type="ARBA" id="ARBA00022989"/>
    </source>
</evidence>
<keyword evidence="6 11" id="KW-0133">Cell shape</keyword>
<evidence type="ECO:0000256" key="6">
    <source>
        <dbReference type="ARBA" id="ARBA00022960"/>
    </source>
</evidence>
<dbReference type="AlphaFoldDB" id="A0A662Z882"/>
<dbReference type="GO" id="GO:0008360">
    <property type="term" value="P:regulation of cell shape"/>
    <property type="evidence" value="ECO:0007669"/>
    <property type="project" value="UniProtKB-KW"/>
</dbReference>
<evidence type="ECO:0000256" key="2">
    <source>
        <dbReference type="ARBA" id="ARBA00022475"/>
    </source>
</evidence>
<evidence type="ECO:0000256" key="3">
    <source>
        <dbReference type="ARBA" id="ARBA00022676"/>
    </source>
</evidence>
<comment type="pathway">
    <text evidence="11">Cell wall biogenesis; peptidoglycan biosynthesis.</text>
</comment>
<comment type="similarity">
    <text evidence="11">Belongs to the SEDS family. MrdB/RodA subfamily.</text>
</comment>
<feature type="transmembrane region" description="Helical" evidence="11">
    <location>
        <begin position="147"/>
        <end position="166"/>
    </location>
</feature>
<evidence type="ECO:0000256" key="4">
    <source>
        <dbReference type="ARBA" id="ARBA00022679"/>
    </source>
</evidence>
<feature type="transmembrane region" description="Helical" evidence="11">
    <location>
        <begin position="28"/>
        <end position="48"/>
    </location>
</feature>
<feature type="transmembrane region" description="Helical" evidence="11">
    <location>
        <begin position="178"/>
        <end position="209"/>
    </location>
</feature>
<dbReference type="NCBIfam" id="TIGR02210">
    <property type="entry name" value="rodA_shape"/>
    <property type="match status" value="1"/>
</dbReference>
<dbReference type="EMBL" id="FOSF01000004">
    <property type="protein sequence ID" value="SFJ84710.1"/>
    <property type="molecule type" value="Genomic_DNA"/>
</dbReference>
<keyword evidence="5 11" id="KW-0812">Transmembrane</keyword>
<feature type="transmembrane region" description="Helical" evidence="11">
    <location>
        <begin position="348"/>
        <end position="369"/>
    </location>
</feature>
<keyword evidence="10 11" id="KW-0961">Cell wall biogenesis/degradation</keyword>
<dbReference type="PROSITE" id="PS00428">
    <property type="entry name" value="FTSW_RODA_SPOVE"/>
    <property type="match status" value="1"/>
</dbReference>
<keyword evidence="9 11" id="KW-0472">Membrane</keyword>
<comment type="subcellular location">
    <subcellularLocation>
        <location evidence="11">Cell inner membrane</location>
        <topology evidence="11">Multi-pass membrane protein</topology>
    </subcellularLocation>
    <subcellularLocation>
        <location evidence="1">Membrane</location>
        <topology evidence="1">Multi-pass membrane protein</topology>
    </subcellularLocation>
</comment>
<keyword evidence="8 11" id="KW-1133">Transmembrane helix</keyword>
<dbReference type="GO" id="GO:0015648">
    <property type="term" value="F:lipid-linked peptidoglycan transporter activity"/>
    <property type="evidence" value="ECO:0007669"/>
    <property type="project" value="TreeGrafter"/>
</dbReference>
<name>A0A662Z882_9GAMM</name>
<protein>
    <recommendedName>
        <fullName evidence="11">Peptidoglycan glycosyltransferase MrdB</fullName>
        <shortName evidence="11">PGT</shortName>
        <ecNumber evidence="11">2.4.99.28</ecNumber>
    </recommendedName>
    <alternativeName>
        <fullName evidence="11">Cell elongation protein RodA</fullName>
    </alternativeName>
    <alternativeName>
        <fullName evidence="11">Cell wall polymerase</fullName>
    </alternativeName>
    <alternativeName>
        <fullName evidence="11">Peptidoglycan polymerase</fullName>
        <shortName evidence="11">PG polymerase</shortName>
    </alternativeName>
</protein>
<accession>A0A662Z882</accession>
<comment type="catalytic activity">
    <reaction evidence="11">
        <text>[GlcNAc-(1-&gt;4)-Mur2Ac(oyl-L-Ala-gamma-D-Glu-L-Lys-D-Ala-D-Ala)](n)-di-trans,octa-cis-undecaprenyl diphosphate + beta-D-GlcNAc-(1-&gt;4)-Mur2Ac(oyl-L-Ala-gamma-D-Glu-L-Lys-D-Ala-D-Ala)-di-trans,octa-cis-undecaprenyl diphosphate = [GlcNAc-(1-&gt;4)-Mur2Ac(oyl-L-Ala-gamma-D-Glu-L-Lys-D-Ala-D-Ala)](n+1)-di-trans,octa-cis-undecaprenyl diphosphate + di-trans,octa-cis-undecaprenyl diphosphate + H(+)</text>
        <dbReference type="Rhea" id="RHEA:23708"/>
        <dbReference type="Rhea" id="RHEA-COMP:9602"/>
        <dbReference type="Rhea" id="RHEA-COMP:9603"/>
        <dbReference type="ChEBI" id="CHEBI:15378"/>
        <dbReference type="ChEBI" id="CHEBI:58405"/>
        <dbReference type="ChEBI" id="CHEBI:60033"/>
        <dbReference type="ChEBI" id="CHEBI:78435"/>
        <dbReference type="EC" id="2.4.99.28"/>
    </reaction>
</comment>
<keyword evidence="7 11" id="KW-0573">Peptidoglycan synthesis</keyword>
<dbReference type="GO" id="GO:0032153">
    <property type="term" value="C:cell division site"/>
    <property type="evidence" value="ECO:0007669"/>
    <property type="project" value="TreeGrafter"/>
</dbReference>
<keyword evidence="11" id="KW-0997">Cell inner membrane</keyword>
<evidence type="ECO:0000256" key="10">
    <source>
        <dbReference type="ARBA" id="ARBA00023316"/>
    </source>
</evidence>
<evidence type="ECO:0000256" key="9">
    <source>
        <dbReference type="ARBA" id="ARBA00023136"/>
    </source>
</evidence>
<dbReference type="GO" id="GO:0071555">
    <property type="term" value="P:cell wall organization"/>
    <property type="evidence" value="ECO:0007669"/>
    <property type="project" value="UniProtKB-KW"/>
</dbReference>
<dbReference type="HAMAP" id="MF_02079">
    <property type="entry name" value="PGT_RodA"/>
    <property type="match status" value="1"/>
</dbReference>
<dbReference type="UniPathway" id="UPA00219"/>
<dbReference type="InterPro" id="IPR018365">
    <property type="entry name" value="Cell_cycle_FtsW-rel_CS"/>
</dbReference>
<evidence type="ECO:0000256" key="5">
    <source>
        <dbReference type="ARBA" id="ARBA00022692"/>
    </source>
</evidence>